<gene>
    <name evidence="1" type="ORF">GALMADRAFT_1210561</name>
</gene>
<accession>A0A067S7X2</accession>
<dbReference type="Proteomes" id="UP000027222">
    <property type="component" value="Unassembled WGS sequence"/>
</dbReference>
<proteinExistence type="predicted"/>
<sequence length="99" mass="11750">MMSVMFLLPRECYCVSKVRISSWLFVLSFPGWQLTAVSRFWGWSRVVLDIRNFTELYASRGSILIFQSLTSYKTRLDNPKNWKEVRYGYISDISRDSFT</sequence>
<keyword evidence="2" id="KW-1185">Reference proteome</keyword>
<organism evidence="1 2">
    <name type="scientific">Galerina marginata (strain CBS 339.88)</name>
    <dbReference type="NCBI Taxonomy" id="685588"/>
    <lineage>
        <taxon>Eukaryota</taxon>
        <taxon>Fungi</taxon>
        <taxon>Dikarya</taxon>
        <taxon>Basidiomycota</taxon>
        <taxon>Agaricomycotina</taxon>
        <taxon>Agaricomycetes</taxon>
        <taxon>Agaricomycetidae</taxon>
        <taxon>Agaricales</taxon>
        <taxon>Agaricineae</taxon>
        <taxon>Strophariaceae</taxon>
        <taxon>Galerina</taxon>
    </lineage>
</organism>
<reference evidence="2" key="1">
    <citation type="journal article" date="2014" name="Proc. Natl. Acad. Sci. U.S.A.">
        <title>Extensive sampling of basidiomycete genomes demonstrates inadequacy of the white-rot/brown-rot paradigm for wood decay fungi.</title>
        <authorList>
            <person name="Riley R."/>
            <person name="Salamov A.A."/>
            <person name="Brown D.W."/>
            <person name="Nagy L.G."/>
            <person name="Floudas D."/>
            <person name="Held B.W."/>
            <person name="Levasseur A."/>
            <person name="Lombard V."/>
            <person name="Morin E."/>
            <person name="Otillar R."/>
            <person name="Lindquist E.A."/>
            <person name="Sun H."/>
            <person name="LaButti K.M."/>
            <person name="Schmutz J."/>
            <person name="Jabbour D."/>
            <person name="Luo H."/>
            <person name="Baker S.E."/>
            <person name="Pisabarro A.G."/>
            <person name="Walton J.D."/>
            <person name="Blanchette R.A."/>
            <person name="Henrissat B."/>
            <person name="Martin F."/>
            <person name="Cullen D."/>
            <person name="Hibbett D.S."/>
            <person name="Grigoriev I.V."/>
        </authorList>
    </citation>
    <scope>NUCLEOTIDE SEQUENCE [LARGE SCALE GENOMIC DNA]</scope>
    <source>
        <strain evidence="2">CBS 339.88</strain>
    </source>
</reference>
<dbReference type="HOGENOM" id="CLU_2320566_0_0_1"/>
<evidence type="ECO:0000313" key="1">
    <source>
        <dbReference type="EMBL" id="KDR66032.1"/>
    </source>
</evidence>
<protein>
    <submittedName>
        <fullName evidence="1">Uncharacterized protein</fullName>
    </submittedName>
</protein>
<evidence type="ECO:0000313" key="2">
    <source>
        <dbReference type="Proteomes" id="UP000027222"/>
    </source>
</evidence>
<dbReference type="AlphaFoldDB" id="A0A067S7X2"/>
<name>A0A067S7X2_GALM3</name>
<dbReference type="EMBL" id="KL142428">
    <property type="protein sequence ID" value="KDR66032.1"/>
    <property type="molecule type" value="Genomic_DNA"/>
</dbReference>